<reference evidence="7" key="1">
    <citation type="submission" date="2016-11" db="UniProtKB">
        <authorList>
            <consortium name="WormBaseParasite"/>
        </authorList>
    </citation>
    <scope>IDENTIFICATION</scope>
</reference>
<dbReference type="GO" id="GO:0016020">
    <property type="term" value="C:membrane"/>
    <property type="evidence" value="ECO:0007669"/>
    <property type="project" value="InterPro"/>
</dbReference>
<evidence type="ECO:0000313" key="5">
    <source>
        <dbReference type="Proteomes" id="UP000095284"/>
    </source>
</evidence>
<evidence type="ECO:0000313" key="3">
    <source>
        <dbReference type="EMBL" id="CAD5224197.1"/>
    </source>
</evidence>
<evidence type="ECO:0000313" key="7">
    <source>
        <dbReference type="WBParaSite" id="BXY_1183200.1"/>
    </source>
</evidence>
<keyword evidence="2" id="KW-0472">Membrane</keyword>
<dbReference type="GO" id="GO:0007606">
    <property type="term" value="P:sensory perception of chemical stimulus"/>
    <property type="evidence" value="ECO:0007669"/>
    <property type="project" value="InterPro"/>
</dbReference>
<feature type="transmembrane region" description="Helical" evidence="2">
    <location>
        <begin position="38"/>
        <end position="65"/>
    </location>
</feature>
<name>A0A1I7SFM0_BURXY</name>
<evidence type="ECO:0000313" key="6">
    <source>
        <dbReference type="Proteomes" id="UP000659654"/>
    </source>
</evidence>
<gene>
    <name evidence="3" type="ORF">BXYJ_LOCUS7923</name>
</gene>
<evidence type="ECO:0000256" key="1">
    <source>
        <dbReference type="ARBA" id="ARBA00006803"/>
    </source>
</evidence>
<feature type="transmembrane region" description="Helical" evidence="2">
    <location>
        <begin position="189"/>
        <end position="209"/>
    </location>
</feature>
<sequence>MNIKYLFSKAYDYLYIILTDESPYCYNHDSPLPDNYKVFYVIDAAELLIIFVSFVVVSINVYVFLSVKIFHRNTVRMFGCMIWTFPAMQMTRIHVIYVYWSKGRPVASLDYFFNCNPEVQFSEYLRFGFMISYYVALCTLTFERLIATVFLETYEKKEFWWTVFVTLALQAFFCALAVYFITIRFMSTTFIFTIALLFQWTLILIFLYCKRTNERRYMQSKLYNHKYRYSLTAMFQLSDNIRAIKCMVPGIIIVTALNSLASASYFATILSVDIFWRRLWLTLFNATICSYAAVAATIPIYFTDVYRARLIVILKTSSRWLQTGRITPFEDRRKTLKTLGGTQMVFALEDEGNIYFQTLISSWK</sequence>
<dbReference type="SMR" id="A0A1I7SFM0"/>
<dbReference type="Proteomes" id="UP000582659">
    <property type="component" value="Unassembled WGS sequence"/>
</dbReference>
<evidence type="ECO:0000256" key="2">
    <source>
        <dbReference type="SAM" id="Phobius"/>
    </source>
</evidence>
<dbReference type="OrthoDB" id="5794765at2759"/>
<dbReference type="Proteomes" id="UP000659654">
    <property type="component" value="Unassembled WGS sequence"/>
</dbReference>
<dbReference type="PANTHER" id="PTHR23128:SF145">
    <property type="entry name" value="SERPENTINE RECEPTOR, CLASS E (EPSILON)"/>
    <property type="match status" value="1"/>
</dbReference>
<evidence type="ECO:0000313" key="4">
    <source>
        <dbReference type="EMBL" id="CAG9112936.1"/>
    </source>
</evidence>
<feature type="transmembrane region" description="Helical" evidence="2">
    <location>
        <begin position="77"/>
        <end position="100"/>
    </location>
</feature>
<protein>
    <submittedName>
        <fullName evidence="3">(pine wood nematode) hypothetical protein</fullName>
    </submittedName>
</protein>
<dbReference type="AlphaFoldDB" id="A0A1I7SFM0"/>
<reference evidence="4" key="2">
    <citation type="submission" date="2020-08" db="EMBL/GenBank/DDBJ databases">
        <authorList>
            <person name="Kikuchi T."/>
        </authorList>
    </citation>
    <scope>NUCLEOTIDE SEQUENCE</scope>
    <source>
        <strain evidence="3">Ka4C1</strain>
    </source>
</reference>
<dbReference type="InterPro" id="IPR004151">
    <property type="entry name" value="7TM_GPCR_serpentine_rcpt_Sre"/>
</dbReference>
<feature type="transmembrane region" description="Helical" evidence="2">
    <location>
        <begin position="127"/>
        <end position="147"/>
    </location>
</feature>
<organism evidence="5 7">
    <name type="scientific">Bursaphelenchus xylophilus</name>
    <name type="common">Pinewood nematode worm</name>
    <name type="synonym">Aphelenchoides xylophilus</name>
    <dbReference type="NCBI Taxonomy" id="6326"/>
    <lineage>
        <taxon>Eukaryota</taxon>
        <taxon>Metazoa</taxon>
        <taxon>Ecdysozoa</taxon>
        <taxon>Nematoda</taxon>
        <taxon>Chromadorea</taxon>
        <taxon>Rhabditida</taxon>
        <taxon>Tylenchina</taxon>
        <taxon>Tylenchomorpha</taxon>
        <taxon>Aphelenchoidea</taxon>
        <taxon>Aphelenchoididae</taxon>
        <taxon>Bursaphelenchus</taxon>
    </lineage>
</organism>
<keyword evidence="2" id="KW-1133">Transmembrane helix</keyword>
<proteinExistence type="inferred from homology"/>
<feature type="transmembrane region" description="Helical" evidence="2">
    <location>
        <begin position="159"/>
        <end position="183"/>
    </location>
</feature>
<dbReference type="WBParaSite" id="BXY_1183200.1">
    <property type="protein sequence ID" value="BXY_1183200.1"/>
    <property type="gene ID" value="BXY_1183200"/>
</dbReference>
<feature type="transmembrane region" description="Helical" evidence="2">
    <location>
        <begin position="246"/>
        <end position="267"/>
    </location>
</feature>
<keyword evidence="2" id="KW-0812">Transmembrane</keyword>
<dbReference type="EMBL" id="CAJFDI010000004">
    <property type="protein sequence ID" value="CAD5224197.1"/>
    <property type="molecule type" value="Genomic_DNA"/>
</dbReference>
<keyword evidence="6" id="KW-1185">Reference proteome</keyword>
<dbReference type="Proteomes" id="UP000095284">
    <property type="component" value="Unplaced"/>
</dbReference>
<dbReference type="Pfam" id="PF03125">
    <property type="entry name" value="Sre"/>
    <property type="match status" value="1"/>
</dbReference>
<accession>A0A1I7SFM0</accession>
<dbReference type="PANTHER" id="PTHR23128">
    <property type="entry name" value="SERPENTINE RECEPTOR, CLASS E (EPSILON)-RELATED"/>
    <property type="match status" value="1"/>
</dbReference>
<feature type="transmembrane region" description="Helical" evidence="2">
    <location>
        <begin position="279"/>
        <end position="302"/>
    </location>
</feature>
<comment type="similarity">
    <text evidence="1">Belongs to the nematode receptor-like protein sre family.</text>
</comment>
<dbReference type="EMBL" id="CAJFCV020000004">
    <property type="protein sequence ID" value="CAG9112936.1"/>
    <property type="molecule type" value="Genomic_DNA"/>
</dbReference>